<accession>A0ABZ1USJ5</accession>
<dbReference type="EMBL" id="CP136508">
    <property type="protein sequence ID" value="WUR15695.1"/>
    <property type="molecule type" value="Genomic_DNA"/>
</dbReference>
<keyword evidence="2" id="KW-1185">Reference proteome</keyword>
<gene>
    <name evidence="1" type="ORF">E7V67_011505</name>
</gene>
<evidence type="ECO:0000313" key="2">
    <source>
        <dbReference type="Proteomes" id="UP000321323"/>
    </source>
</evidence>
<dbReference type="Proteomes" id="UP000321323">
    <property type="component" value="Chromosome"/>
</dbReference>
<evidence type="ECO:0000313" key="1">
    <source>
        <dbReference type="EMBL" id="WUR15695.1"/>
    </source>
</evidence>
<protein>
    <submittedName>
        <fullName evidence="1">Uncharacterized protein</fullName>
    </submittedName>
</protein>
<name>A0ABZ1USJ5_9BURK</name>
<proteinExistence type="predicted"/>
<reference evidence="1 2" key="1">
    <citation type="journal article" date="2019" name="Int. J. Syst. Evol. Microbiol.">
        <title>The Draft Whole-Genome Sequence of the Antibiotic Producer Empedobacter haloabium ATCC 31962 Provides Indications for Its Taxonomic Reclassification.</title>
        <authorList>
            <person name="Miess H."/>
            <person name="Arlt P."/>
            <person name="Apel A.K."/>
            <person name="Weber T."/>
            <person name="Nieselt K."/>
            <person name="Hanssen F."/>
            <person name="Czemmel S."/>
            <person name="Nahnsen S."/>
            <person name="Gross H."/>
        </authorList>
    </citation>
    <scope>NUCLEOTIDE SEQUENCE [LARGE SCALE GENOMIC DNA]</scope>
    <source>
        <strain evidence="1 2">ATCC 31962</strain>
    </source>
</reference>
<sequence length="48" mass="5728">MQKKRTQALNFWTVELLKLLPSVLNFVNTMHPHFHARGWCDYLAMLLN</sequence>
<organism evidence="1 2">
    <name type="scientific">[Empedobacter] haloabium</name>
    <dbReference type="NCBI Taxonomy" id="592317"/>
    <lineage>
        <taxon>Bacteria</taxon>
        <taxon>Pseudomonadati</taxon>
        <taxon>Pseudomonadota</taxon>
        <taxon>Betaproteobacteria</taxon>
        <taxon>Burkholderiales</taxon>
        <taxon>Oxalobacteraceae</taxon>
        <taxon>Telluria group</taxon>
        <taxon>Telluria group incertae sedis</taxon>
    </lineage>
</organism>